<dbReference type="Pfam" id="PF00877">
    <property type="entry name" value="NLPC_P60"/>
    <property type="match status" value="1"/>
</dbReference>
<evidence type="ECO:0000313" key="8">
    <source>
        <dbReference type="Proteomes" id="UP000234662"/>
    </source>
</evidence>
<dbReference type="SUPFAM" id="SSF53955">
    <property type="entry name" value="Lysozyme-like"/>
    <property type="match status" value="1"/>
</dbReference>
<dbReference type="InterPro" id="IPR000064">
    <property type="entry name" value="NLP_P60_dom"/>
</dbReference>
<comment type="caution">
    <text evidence="7">The sequence shown here is derived from an EMBL/GenBank/DDBJ whole genome shotgun (WGS) entry which is preliminary data.</text>
</comment>
<dbReference type="SUPFAM" id="SSF54001">
    <property type="entry name" value="Cysteine proteinases"/>
    <property type="match status" value="1"/>
</dbReference>
<dbReference type="Pfam" id="PF01464">
    <property type="entry name" value="SLT"/>
    <property type="match status" value="1"/>
</dbReference>
<dbReference type="Gene3D" id="1.10.530.10">
    <property type="match status" value="1"/>
</dbReference>
<evidence type="ECO:0000256" key="3">
    <source>
        <dbReference type="ARBA" id="ARBA00022801"/>
    </source>
</evidence>
<name>A0A2I1R1I4_9ACTN</name>
<dbReference type="EMBL" id="PKJC01000036">
    <property type="protein sequence ID" value="PKZ62982.1"/>
    <property type="molecule type" value="Genomic_DNA"/>
</dbReference>
<dbReference type="InterPro" id="IPR051794">
    <property type="entry name" value="PG_Endopeptidase_C40"/>
</dbReference>
<dbReference type="PANTHER" id="PTHR47359">
    <property type="entry name" value="PEPTIDOGLYCAN DL-ENDOPEPTIDASE CWLO"/>
    <property type="match status" value="1"/>
</dbReference>
<feature type="transmembrane region" description="Helical" evidence="5">
    <location>
        <begin position="7"/>
        <end position="29"/>
    </location>
</feature>
<gene>
    <name evidence="7" type="ORF">CYJ73_24195</name>
</gene>
<organism evidence="7 8">
    <name type="scientific">Gordonia terrae</name>
    <dbReference type="NCBI Taxonomy" id="2055"/>
    <lineage>
        <taxon>Bacteria</taxon>
        <taxon>Bacillati</taxon>
        <taxon>Actinomycetota</taxon>
        <taxon>Actinomycetes</taxon>
        <taxon>Mycobacteriales</taxon>
        <taxon>Gordoniaceae</taxon>
        <taxon>Gordonia</taxon>
    </lineage>
</organism>
<evidence type="ECO:0000256" key="2">
    <source>
        <dbReference type="ARBA" id="ARBA00022670"/>
    </source>
</evidence>
<dbReference type="RefSeq" id="WP_101822868.1">
    <property type="nucleotide sequence ID" value="NZ_PKJC01000036.1"/>
</dbReference>
<dbReference type="InterPro" id="IPR008258">
    <property type="entry name" value="Transglycosylase_SLT_dom_1"/>
</dbReference>
<keyword evidence="4" id="KW-0788">Thiol protease</keyword>
<keyword evidence="2" id="KW-0645">Protease</keyword>
<evidence type="ECO:0000256" key="5">
    <source>
        <dbReference type="SAM" id="Phobius"/>
    </source>
</evidence>
<evidence type="ECO:0000256" key="1">
    <source>
        <dbReference type="ARBA" id="ARBA00007074"/>
    </source>
</evidence>
<dbReference type="Proteomes" id="UP000234662">
    <property type="component" value="Unassembled WGS sequence"/>
</dbReference>
<dbReference type="GO" id="GO:0006508">
    <property type="term" value="P:proteolysis"/>
    <property type="evidence" value="ECO:0007669"/>
    <property type="project" value="UniProtKB-KW"/>
</dbReference>
<accession>A0A2I1R1I4</accession>
<sequence length="367" mass="38472">MNKATIATVLGAVFVVPVLIVVFFVAASYNAPSEDDSSGGYPQAGLKTGTVPPEFEPWVIKAGRRCPEISAPVIAAQIEVESGWNPEAVSPAGARGLSQFMPYTWPSYAVDANGNGTASPFDPPDAIMAQAKFDCDTVAQAKKDLASGRIKGDLLDIVLNAYNCGYGCVLANGGPNITNGETEGYAPAVKQRIPKYASIDQSASGRGGKLAGPTNRRIIQAALRWLGTPYAWGGGNQNGPTNGISDGGGAADAHGDSGKVGFDCSGLTLYAVAQATNMKIVLPHFTGDTGNPGQLYDPRGKEIPVAEKRPGDLIYFGSGGNTHHVGIYYGNQNGQDMLLNAPQSGDVVRIQTLSGWSGEEWYVRRFG</sequence>
<dbReference type="GO" id="GO:0008234">
    <property type="term" value="F:cysteine-type peptidase activity"/>
    <property type="evidence" value="ECO:0007669"/>
    <property type="project" value="UniProtKB-KW"/>
</dbReference>
<keyword evidence="5" id="KW-0812">Transmembrane</keyword>
<comment type="similarity">
    <text evidence="1">Belongs to the peptidase C40 family.</text>
</comment>
<dbReference type="InterPro" id="IPR038765">
    <property type="entry name" value="Papain-like_cys_pep_sf"/>
</dbReference>
<dbReference type="AlphaFoldDB" id="A0A2I1R1I4"/>
<dbReference type="CDD" id="cd13399">
    <property type="entry name" value="Slt35-like"/>
    <property type="match status" value="1"/>
</dbReference>
<dbReference type="PROSITE" id="PS51935">
    <property type="entry name" value="NLPC_P60"/>
    <property type="match status" value="1"/>
</dbReference>
<dbReference type="InterPro" id="IPR023346">
    <property type="entry name" value="Lysozyme-like_dom_sf"/>
</dbReference>
<proteinExistence type="inferred from homology"/>
<evidence type="ECO:0000313" key="7">
    <source>
        <dbReference type="EMBL" id="PKZ62982.1"/>
    </source>
</evidence>
<keyword evidence="5" id="KW-0472">Membrane</keyword>
<reference evidence="7 8" key="1">
    <citation type="submission" date="2017-12" db="EMBL/GenBank/DDBJ databases">
        <title>Phylogenetic diversity of female urinary microbiome.</title>
        <authorList>
            <person name="Thomas-White K."/>
            <person name="Wolfe A.J."/>
        </authorList>
    </citation>
    <scope>NUCLEOTIDE SEQUENCE [LARGE SCALE GENOMIC DNA]</scope>
    <source>
        <strain evidence="7 8">UMB0777</strain>
    </source>
</reference>
<evidence type="ECO:0000259" key="6">
    <source>
        <dbReference type="PROSITE" id="PS51935"/>
    </source>
</evidence>
<keyword evidence="3" id="KW-0378">Hydrolase</keyword>
<feature type="domain" description="NlpC/P60" evidence="6">
    <location>
        <begin position="212"/>
        <end position="367"/>
    </location>
</feature>
<keyword evidence="5" id="KW-1133">Transmembrane helix</keyword>
<evidence type="ECO:0000256" key="4">
    <source>
        <dbReference type="ARBA" id="ARBA00022807"/>
    </source>
</evidence>
<dbReference type="Gene3D" id="3.90.1720.10">
    <property type="entry name" value="endopeptidase domain like (from Nostoc punctiforme)"/>
    <property type="match status" value="1"/>
</dbReference>
<dbReference type="PANTHER" id="PTHR47359:SF3">
    <property type="entry name" value="NLP_P60 DOMAIN-CONTAINING PROTEIN-RELATED"/>
    <property type="match status" value="1"/>
</dbReference>
<protein>
    <recommendedName>
        <fullName evidence="6">NlpC/P60 domain-containing protein</fullName>
    </recommendedName>
</protein>